<reference evidence="2" key="1">
    <citation type="journal article" date="2022" name="Mol. Ecol. Resour.">
        <title>The genomes of chicory, endive, great burdock and yacon provide insights into Asteraceae palaeo-polyploidization history and plant inulin production.</title>
        <authorList>
            <person name="Fan W."/>
            <person name="Wang S."/>
            <person name="Wang H."/>
            <person name="Wang A."/>
            <person name="Jiang F."/>
            <person name="Liu H."/>
            <person name="Zhao H."/>
            <person name="Xu D."/>
            <person name="Zhang Y."/>
        </authorList>
    </citation>
    <scope>NUCLEOTIDE SEQUENCE [LARGE SCALE GENOMIC DNA]</scope>
    <source>
        <strain evidence="2">cv. Niubang</strain>
    </source>
</reference>
<evidence type="ECO:0000313" key="1">
    <source>
        <dbReference type="EMBL" id="KAI3692854.1"/>
    </source>
</evidence>
<comment type="caution">
    <text evidence="1">The sequence shown here is derived from an EMBL/GenBank/DDBJ whole genome shotgun (WGS) entry which is preliminary data.</text>
</comment>
<keyword evidence="2" id="KW-1185">Reference proteome</keyword>
<proteinExistence type="predicted"/>
<evidence type="ECO:0000313" key="2">
    <source>
        <dbReference type="Proteomes" id="UP001055879"/>
    </source>
</evidence>
<protein>
    <submittedName>
        <fullName evidence="1">Uncharacterized protein</fullName>
    </submittedName>
</protein>
<dbReference type="Proteomes" id="UP001055879">
    <property type="component" value="Linkage Group LG11"/>
</dbReference>
<gene>
    <name evidence="1" type="ORF">L6452_32678</name>
</gene>
<dbReference type="EMBL" id="CM042057">
    <property type="protein sequence ID" value="KAI3692854.1"/>
    <property type="molecule type" value="Genomic_DNA"/>
</dbReference>
<organism evidence="1 2">
    <name type="scientific">Arctium lappa</name>
    <name type="common">Greater burdock</name>
    <name type="synonym">Lappa major</name>
    <dbReference type="NCBI Taxonomy" id="4217"/>
    <lineage>
        <taxon>Eukaryota</taxon>
        <taxon>Viridiplantae</taxon>
        <taxon>Streptophyta</taxon>
        <taxon>Embryophyta</taxon>
        <taxon>Tracheophyta</taxon>
        <taxon>Spermatophyta</taxon>
        <taxon>Magnoliopsida</taxon>
        <taxon>eudicotyledons</taxon>
        <taxon>Gunneridae</taxon>
        <taxon>Pentapetalae</taxon>
        <taxon>asterids</taxon>
        <taxon>campanulids</taxon>
        <taxon>Asterales</taxon>
        <taxon>Asteraceae</taxon>
        <taxon>Carduoideae</taxon>
        <taxon>Cardueae</taxon>
        <taxon>Arctiinae</taxon>
        <taxon>Arctium</taxon>
    </lineage>
</organism>
<reference evidence="1 2" key="2">
    <citation type="journal article" date="2022" name="Mol. Ecol. Resour.">
        <title>The genomes of chicory, endive, great burdock and yacon provide insights into Asteraceae paleo-polyploidization history and plant inulin production.</title>
        <authorList>
            <person name="Fan W."/>
            <person name="Wang S."/>
            <person name="Wang H."/>
            <person name="Wang A."/>
            <person name="Jiang F."/>
            <person name="Liu H."/>
            <person name="Zhao H."/>
            <person name="Xu D."/>
            <person name="Zhang Y."/>
        </authorList>
    </citation>
    <scope>NUCLEOTIDE SEQUENCE [LARGE SCALE GENOMIC DNA]</scope>
    <source>
        <strain evidence="2">cv. Niubang</strain>
    </source>
</reference>
<accession>A0ACB8Z5B1</accession>
<name>A0ACB8Z5B1_ARCLA</name>
<sequence>MLAMQFRTVGEMVSEDGKGADTRGKENAPTGNTPLHVKAPLVTSLVKTFRTQTKAKRGCPIDPVVVKQSNRFEVLSSIETDESNAAREDLNVQVEGSNARGEKEEHDTTMEVDQNSIPSKSC</sequence>